<organism evidence="2 3">
    <name type="scientific">Tessaracoccus flavescens</name>
    <dbReference type="NCBI Taxonomy" id="399497"/>
    <lineage>
        <taxon>Bacteria</taxon>
        <taxon>Bacillati</taxon>
        <taxon>Actinomycetota</taxon>
        <taxon>Actinomycetes</taxon>
        <taxon>Propionibacteriales</taxon>
        <taxon>Propionibacteriaceae</taxon>
        <taxon>Tessaracoccus</taxon>
    </lineage>
</organism>
<dbReference type="STRING" id="399497.BW733_11285"/>
<accession>A0A1Q2CYY0</accession>
<dbReference type="InterPro" id="IPR016181">
    <property type="entry name" value="Acyl_CoA_acyltransferase"/>
</dbReference>
<feature type="domain" description="N-acetyltransferase" evidence="1">
    <location>
        <begin position="2"/>
        <end position="170"/>
    </location>
</feature>
<dbReference type="KEGG" id="tfa:BW733_11285"/>
<dbReference type="EMBL" id="CP019607">
    <property type="protein sequence ID" value="AQP51327.1"/>
    <property type="molecule type" value="Genomic_DNA"/>
</dbReference>
<dbReference type="PROSITE" id="PS51186">
    <property type="entry name" value="GNAT"/>
    <property type="match status" value="1"/>
</dbReference>
<dbReference type="Pfam" id="PF13508">
    <property type="entry name" value="Acetyltransf_7"/>
    <property type="match status" value="1"/>
</dbReference>
<gene>
    <name evidence="2" type="ORF">BW733_11285</name>
</gene>
<dbReference type="InterPro" id="IPR000182">
    <property type="entry name" value="GNAT_dom"/>
</dbReference>
<name>A0A1Q2CYY0_9ACTN</name>
<sequence>MPDLRPPTPDDAGAWFDFLIAQQAIAYAGIVPDDFIERQQAERADWLKGLELKFSAPGTARRLVAESEGRLVGVASVVDGPADWEVSLGYVPSPAPRELSRLYVAPEFHGTGLAAELFDRLDDGTDLYLWLIDGNERAHRFYRSRGFVDLAENFQAGDSWGNIGMHRMARLANG</sequence>
<evidence type="ECO:0000313" key="2">
    <source>
        <dbReference type="EMBL" id="AQP51327.1"/>
    </source>
</evidence>
<dbReference type="Gene3D" id="3.40.630.30">
    <property type="match status" value="1"/>
</dbReference>
<reference evidence="2 3" key="1">
    <citation type="journal article" date="2008" name="Int. J. Syst. Evol. Microbiol.">
        <title>Tessaracoccus flavescens sp. nov., isolated from marine sediment.</title>
        <authorList>
            <person name="Lee D.W."/>
            <person name="Lee S.D."/>
        </authorList>
    </citation>
    <scope>NUCLEOTIDE SEQUENCE [LARGE SCALE GENOMIC DNA]</scope>
    <source>
        <strain evidence="2 3">SST-39T</strain>
    </source>
</reference>
<keyword evidence="3" id="KW-1185">Reference proteome</keyword>
<dbReference type="SUPFAM" id="SSF55729">
    <property type="entry name" value="Acyl-CoA N-acyltransferases (Nat)"/>
    <property type="match status" value="1"/>
</dbReference>
<dbReference type="AlphaFoldDB" id="A0A1Q2CYY0"/>
<dbReference type="OrthoDB" id="5243635at2"/>
<dbReference type="Proteomes" id="UP000188235">
    <property type="component" value="Chromosome"/>
</dbReference>
<dbReference type="RefSeq" id="WP_077350525.1">
    <property type="nucleotide sequence ID" value="NZ_CP019607.1"/>
</dbReference>
<dbReference type="GO" id="GO:0016747">
    <property type="term" value="F:acyltransferase activity, transferring groups other than amino-acyl groups"/>
    <property type="evidence" value="ECO:0007669"/>
    <property type="project" value="InterPro"/>
</dbReference>
<evidence type="ECO:0000313" key="3">
    <source>
        <dbReference type="Proteomes" id="UP000188235"/>
    </source>
</evidence>
<protein>
    <recommendedName>
        <fullName evidence="1">N-acetyltransferase domain-containing protein</fullName>
    </recommendedName>
</protein>
<proteinExistence type="predicted"/>
<evidence type="ECO:0000259" key="1">
    <source>
        <dbReference type="PROSITE" id="PS51186"/>
    </source>
</evidence>
<dbReference type="CDD" id="cd04301">
    <property type="entry name" value="NAT_SF"/>
    <property type="match status" value="1"/>
</dbReference>